<dbReference type="EMBL" id="JEMU01000004">
    <property type="protein sequence ID" value="KAJ03799.1"/>
    <property type="molecule type" value="Genomic_DNA"/>
</dbReference>
<accession>A0A061SVU7</accession>
<evidence type="ECO:0000313" key="2">
    <source>
        <dbReference type="EMBL" id="KAJ03799.1"/>
    </source>
</evidence>
<dbReference type="eggNOG" id="COG3932">
    <property type="taxonomic scope" value="Bacteria"/>
</dbReference>
<keyword evidence="3" id="KW-1185">Reference proteome</keyword>
<dbReference type="STRING" id="83219.PM02_05640"/>
<dbReference type="PANTHER" id="PTHR41795:SF1">
    <property type="entry name" value="EXOPOLYSACCHARIDE SYNTHESIS PROTEIN"/>
    <property type="match status" value="1"/>
</dbReference>
<dbReference type="Pfam" id="PF06055">
    <property type="entry name" value="ExoD"/>
    <property type="match status" value="1"/>
</dbReference>
<dbReference type="Proteomes" id="UP000027337">
    <property type="component" value="Unassembled WGS sequence"/>
</dbReference>
<dbReference type="PIRSF" id="PIRSF033239">
    <property type="entry name" value="ExoD"/>
    <property type="match status" value="1"/>
</dbReference>
<dbReference type="AlphaFoldDB" id="A0A061SVU7"/>
<keyword evidence="1" id="KW-1133">Transmembrane helix</keyword>
<comment type="caution">
    <text evidence="2">The sequence shown here is derived from an EMBL/GenBank/DDBJ whole genome shotgun (WGS) entry which is preliminary data.</text>
</comment>
<feature type="transmembrane region" description="Helical" evidence="1">
    <location>
        <begin position="39"/>
        <end position="58"/>
    </location>
</feature>
<evidence type="ECO:0000256" key="1">
    <source>
        <dbReference type="SAM" id="Phobius"/>
    </source>
</evidence>
<feature type="transmembrane region" description="Helical" evidence="1">
    <location>
        <begin position="174"/>
        <end position="193"/>
    </location>
</feature>
<organism evidence="2 3">
    <name type="scientific">Sulfitobacter mediterraneus</name>
    <dbReference type="NCBI Taxonomy" id="83219"/>
    <lineage>
        <taxon>Bacteria</taxon>
        <taxon>Pseudomonadati</taxon>
        <taxon>Pseudomonadota</taxon>
        <taxon>Alphaproteobacteria</taxon>
        <taxon>Rhodobacterales</taxon>
        <taxon>Roseobacteraceae</taxon>
        <taxon>Sulfitobacter</taxon>
    </lineage>
</organism>
<reference evidence="2 3" key="1">
    <citation type="journal article" date="2014" name="Genome Announc.">
        <title>Draft Genome Sequences of Two Isolates of the Roseobacter Group, Sulfitobacter sp. Strains 3SOLIMAR09 and 1FIGIMAR09, from Harbors of Mallorca Island (Mediterranean Sea).</title>
        <authorList>
            <person name="Mas-Llado M."/>
            <person name="Pina-Villalonga J.M."/>
            <person name="Brunet-Galmes I."/>
            <person name="Nogales B."/>
            <person name="Bosch R."/>
        </authorList>
    </citation>
    <scope>NUCLEOTIDE SEQUENCE [LARGE SCALE GENOMIC DNA]</scope>
    <source>
        <strain evidence="2 3">1FIGIMAR09</strain>
    </source>
</reference>
<proteinExistence type="predicted"/>
<keyword evidence="1" id="KW-0812">Transmembrane</keyword>
<feature type="transmembrane region" description="Helical" evidence="1">
    <location>
        <begin position="123"/>
        <end position="143"/>
    </location>
</feature>
<evidence type="ECO:0000313" key="3">
    <source>
        <dbReference type="Proteomes" id="UP000027337"/>
    </source>
</evidence>
<gene>
    <name evidence="2" type="ORF">PM02_05640</name>
</gene>
<sequence>MPAPETDHRLTEMLDGLEKAGQGRKVSFRDLLRQFGDRAITPFILLIALLMVSPLSGIPGTPTLAAMIIVTMAVQALSGRKRIWLPEFLLRQRLRSERLHQAVRWMRKPCAFLDRHSQARLQFLTKGVMRWITLAVCAAIPLAWPLLEILPMVTSVGAATVSLLVFGLLTHDGVYVLLGYCAVALSVFAGLALL</sequence>
<dbReference type="RefSeq" id="WP_037906121.1">
    <property type="nucleotide sequence ID" value="NZ_JEMU01000004.1"/>
</dbReference>
<name>A0A061SVU7_9RHOB</name>
<keyword evidence="1" id="KW-0472">Membrane</keyword>
<dbReference type="InterPro" id="IPR010331">
    <property type="entry name" value="ExoD"/>
</dbReference>
<feature type="transmembrane region" description="Helical" evidence="1">
    <location>
        <begin position="149"/>
        <end position="169"/>
    </location>
</feature>
<protein>
    <submittedName>
        <fullName evidence="2">Exopolysaccharide synthesis protein</fullName>
    </submittedName>
</protein>
<dbReference type="PANTHER" id="PTHR41795">
    <property type="entry name" value="EXOPOLYSACCHARIDE SYNTHESIS PROTEIN"/>
    <property type="match status" value="1"/>
</dbReference>